<comment type="caution">
    <text evidence="3">The sequence shown here is derived from an EMBL/GenBank/DDBJ whole genome shotgun (WGS) entry which is preliminary data.</text>
</comment>
<dbReference type="Pfam" id="PF00106">
    <property type="entry name" value="adh_short"/>
    <property type="match status" value="1"/>
</dbReference>
<dbReference type="Gene3D" id="3.40.50.720">
    <property type="entry name" value="NAD(P)-binding Rossmann-like Domain"/>
    <property type="match status" value="1"/>
</dbReference>
<accession>A0A4U3MRP0</accession>
<dbReference type="Proteomes" id="UP000308705">
    <property type="component" value="Unassembled WGS sequence"/>
</dbReference>
<sequence>MDLHLKGRRALVTGSSSGLGEAIARLLAAEGADVVVHGRNAARAEAVAETIRGDGGAATAAVGDLGTDEGADAVAALAGPVDILVNNAGVYDHMGWDDLTSGDWADIYNVNVIAAARMIRRLVPGMRARGWGRVIQIGGGLASQPMADAPHYNATLAARHNLATSLARELKGTGVTSNVVSPGAILVDHVRELVTRIAPARGWSGEWADLERAASGEWVPNDADRFGRPHEIAGAVAYLCGAYADYVSGATLRVDGGTVRSAF</sequence>
<dbReference type="InterPro" id="IPR050259">
    <property type="entry name" value="SDR"/>
</dbReference>
<dbReference type="SUPFAM" id="SSF51735">
    <property type="entry name" value="NAD(P)-binding Rossmann-fold domains"/>
    <property type="match status" value="1"/>
</dbReference>
<dbReference type="AlphaFoldDB" id="A0A4U3MRP0"/>
<dbReference type="InterPro" id="IPR002347">
    <property type="entry name" value="SDR_fam"/>
</dbReference>
<evidence type="ECO:0000256" key="2">
    <source>
        <dbReference type="RuleBase" id="RU000363"/>
    </source>
</evidence>
<dbReference type="RefSeq" id="WP_137245268.1">
    <property type="nucleotide sequence ID" value="NZ_SZQA01000001.1"/>
</dbReference>
<dbReference type="PRINTS" id="PR00081">
    <property type="entry name" value="GDHRDH"/>
</dbReference>
<reference evidence="3 4" key="1">
    <citation type="submission" date="2019-04" db="EMBL/GenBank/DDBJ databases">
        <title>Herbidospora sp. NEAU-GS14.nov., a novel actinomycete isolated from soil.</title>
        <authorList>
            <person name="Han L."/>
        </authorList>
    </citation>
    <scope>NUCLEOTIDE SEQUENCE [LARGE SCALE GENOMIC DNA]</scope>
    <source>
        <strain evidence="3 4">NEAU-GS14</strain>
    </source>
</reference>
<proteinExistence type="inferred from homology"/>
<dbReference type="PANTHER" id="PTHR42879:SF6">
    <property type="entry name" value="NADPH-DEPENDENT REDUCTASE BACG"/>
    <property type="match status" value="1"/>
</dbReference>
<evidence type="ECO:0000313" key="3">
    <source>
        <dbReference type="EMBL" id="TKK91582.1"/>
    </source>
</evidence>
<evidence type="ECO:0000256" key="1">
    <source>
        <dbReference type="ARBA" id="ARBA00006484"/>
    </source>
</evidence>
<name>A0A4U3MRP0_9ACTN</name>
<gene>
    <name evidence="3" type="ORF">FDA94_02055</name>
</gene>
<comment type="similarity">
    <text evidence="1 2">Belongs to the short-chain dehydrogenases/reductases (SDR) family.</text>
</comment>
<protein>
    <submittedName>
        <fullName evidence="3">SDR family NAD(P)-dependent oxidoreductase</fullName>
    </submittedName>
</protein>
<dbReference type="PRINTS" id="PR00080">
    <property type="entry name" value="SDRFAMILY"/>
</dbReference>
<dbReference type="EMBL" id="SZQA01000001">
    <property type="protein sequence ID" value="TKK91582.1"/>
    <property type="molecule type" value="Genomic_DNA"/>
</dbReference>
<keyword evidence="4" id="KW-1185">Reference proteome</keyword>
<dbReference type="OrthoDB" id="9793325at2"/>
<organism evidence="3 4">
    <name type="scientific">Herbidospora galbida</name>
    <dbReference type="NCBI Taxonomy" id="2575442"/>
    <lineage>
        <taxon>Bacteria</taxon>
        <taxon>Bacillati</taxon>
        <taxon>Actinomycetota</taxon>
        <taxon>Actinomycetes</taxon>
        <taxon>Streptosporangiales</taxon>
        <taxon>Streptosporangiaceae</taxon>
        <taxon>Herbidospora</taxon>
    </lineage>
</organism>
<dbReference type="PANTHER" id="PTHR42879">
    <property type="entry name" value="3-OXOACYL-(ACYL-CARRIER-PROTEIN) REDUCTASE"/>
    <property type="match status" value="1"/>
</dbReference>
<evidence type="ECO:0000313" key="4">
    <source>
        <dbReference type="Proteomes" id="UP000308705"/>
    </source>
</evidence>
<dbReference type="InterPro" id="IPR036291">
    <property type="entry name" value="NAD(P)-bd_dom_sf"/>
</dbReference>